<dbReference type="PANTHER" id="PTHR32439:SF9">
    <property type="entry name" value="BLR3264 PROTEIN"/>
    <property type="match status" value="1"/>
</dbReference>
<name>A0A225NHA4_9RHOB</name>
<dbReference type="Gene3D" id="3.90.480.10">
    <property type="entry name" value="Sulfite Reductase Hemoprotein,Domain 2"/>
    <property type="match status" value="1"/>
</dbReference>
<proteinExistence type="predicted"/>
<accession>A0A225NHA4</accession>
<comment type="caution">
    <text evidence="8">The sequence shown here is derived from an EMBL/GenBank/DDBJ whole genome shotgun (WGS) entry which is preliminary data.</text>
</comment>
<evidence type="ECO:0000259" key="7">
    <source>
        <dbReference type="Pfam" id="PF03460"/>
    </source>
</evidence>
<dbReference type="Proteomes" id="UP000215377">
    <property type="component" value="Unassembled WGS sequence"/>
</dbReference>
<keyword evidence="5" id="KW-0408">Iron</keyword>
<keyword evidence="6" id="KW-0411">Iron-sulfur</keyword>
<dbReference type="GO" id="GO:0051539">
    <property type="term" value="F:4 iron, 4 sulfur cluster binding"/>
    <property type="evidence" value="ECO:0007669"/>
    <property type="project" value="UniProtKB-KW"/>
</dbReference>
<evidence type="ECO:0000256" key="6">
    <source>
        <dbReference type="ARBA" id="ARBA00023014"/>
    </source>
</evidence>
<dbReference type="InterPro" id="IPR036136">
    <property type="entry name" value="Nit/Sulf_reduc_fer-like_dom_sf"/>
</dbReference>
<dbReference type="SUPFAM" id="SSF55124">
    <property type="entry name" value="Nitrite/Sulfite reductase N-terminal domain-like"/>
    <property type="match status" value="1"/>
</dbReference>
<keyword evidence="4" id="KW-0560">Oxidoreductase</keyword>
<evidence type="ECO:0000256" key="3">
    <source>
        <dbReference type="ARBA" id="ARBA00022723"/>
    </source>
</evidence>
<organism evidence="8 9">
    <name type="scientific">Marinibacterium profundimaris</name>
    <dbReference type="NCBI Taxonomy" id="1679460"/>
    <lineage>
        <taxon>Bacteria</taxon>
        <taxon>Pseudomonadati</taxon>
        <taxon>Pseudomonadota</taxon>
        <taxon>Alphaproteobacteria</taxon>
        <taxon>Rhodobacterales</taxon>
        <taxon>Paracoccaceae</taxon>
        <taxon>Marinibacterium</taxon>
    </lineage>
</organism>
<dbReference type="EMBL" id="AQQR01000005">
    <property type="protein sequence ID" value="OWU73038.1"/>
    <property type="molecule type" value="Genomic_DNA"/>
</dbReference>
<dbReference type="GO" id="GO:0046872">
    <property type="term" value="F:metal ion binding"/>
    <property type="evidence" value="ECO:0007669"/>
    <property type="project" value="UniProtKB-KW"/>
</dbReference>
<evidence type="ECO:0000256" key="5">
    <source>
        <dbReference type="ARBA" id="ARBA00023004"/>
    </source>
</evidence>
<dbReference type="PANTHER" id="PTHR32439">
    <property type="entry name" value="FERREDOXIN--NITRITE REDUCTASE, CHLOROPLASTIC"/>
    <property type="match status" value="1"/>
</dbReference>
<feature type="domain" description="Nitrite/Sulfite reductase ferredoxin-like" evidence="7">
    <location>
        <begin position="11"/>
        <end position="76"/>
    </location>
</feature>
<keyword evidence="9" id="KW-1185">Reference proteome</keyword>
<dbReference type="AlphaFoldDB" id="A0A225NHA4"/>
<reference evidence="8 9" key="1">
    <citation type="submission" date="2013-04" db="EMBL/GenBank/DDBJ databases">
        <title>Oceanicola sp. 22II1-22F33 Genome Sequencing.</title>
        <authorList>
            <person name="Lai Q."/>
            <person name="Li G."/>
            <person name="Shao Z."/>
        </authorList>
    </citation>
    <scope>NUCLEOTIDE SEQUENCE [LARGE SCALE GENOMIC DNA]</scope>
    <source>
        <strain evidence="8 9">22II1-22F33</strain>
    </source>
</reference>
<dbReference type="InterPro" id="IPR051329">
    <property type="entry name" value="NIR_SIR_4Fe-4S"/>
</dbReference>
<dbReference type="SUPFAM" id="SSF56014">
    <property type="entry name" value="Nitrite and sulphite reductase 4Fe-4S domain-like"/>
    <property type="match status" value="2"/>
</dbReference>
<sequence length="391" mass="40854">MKGWCPGAWVPMASGDGLVVRVRPRLARLSRAQVEGLCDVALRYGSGVIDITSRANLQLRGVAEADHEALLQELARLGLLDVDPGLEGRRNVLVAPDWRTGDRTARLAEALLARLADLPELPAKFGFAVDAGAALWLEGASADIRLETGADGGLVLRADGAASGRAVREDEAVDRVVELAEWFAVAAGRASGGASPTLRRMTRMARLLEAVPLPEAWTGVAPCAGRAAPRGPGMTRIGPVVGFAFGQARAGRLPEILKAAGAQAVRVTPWRCLVLEGGRAVAHAPDHAITDPGDPLLGIDACPGAPLCPSASVETRALARRLAREPGLAGRSLHVSGCAKGCARARPADLVLVGREGRFDLVANGHAWDEPCQRGSGPDELDALVRQAPVP</sequence>
<dbReference type="PRINTS" id="PR00397">
    <property type="entry name" value="SIROHAEM"/>
</dbReference>
<evidence type="ECO:0000313" key="9">
    <source>
        <dbReference type="Proteomes" id="UP000215377"/>
    </source>
</evidence>
<evidence type="ECO:0000256" key="1">
    <source>
        <dbReference type="ARBA" id="ARBA00022485"/>
    </source>
</evidence>
<dbReference type="GO" id="GO:0016491">
    <property type="term" value="F:oxidoreductase activity"/>
    <property type="evidence" value="ECO:0007669"/>
    <property type="project" value="UniProtKB-KW"/>
</dbReference>
<gene>
    <name evidence="8" type="ORF">ATO3_14830</name>
</gene>
<dbReference type="GO" id="GO:0020037">
    <property type="term" value="F:heme binding"/>
    <property type="evidence" value="ECO:0007669"/>
    <property type="project" value="InterPro"/>
</dbReference>
<dbReference type="InterPro" id="IPR005117">
    <property type="entry name" value="NiRdtase/SiRdtase_haem-b_fer"/>
</dbReference>
<dbReference type="InterPro" id="IPR045854">
    <property type="entry name" value="NO2/SO3_Rdtase_4Fe4S_sf"/>
</dbReference>
<keyword evidence="2" id="KW-0349">Heme</keyword>
<evidence type="ECO:0000313" key="8">
    <source>
        <dbReference type="EMBL" id="OWU73038.1"/>
    </source>
</evidence>
<dbReference type="InterPro" id="IPR006066">
    <property type="entry name" value="NO2/SO3_Rdtase_FeS/sirohaem_BS"/>
</dbReference>
<evidence type="ECO:0000256" key="4">
    <source>
        <dbReference type="ARBA" id="ARBA00023002"/>
    </source>
</evidence>
<protein>
    <submittedName>
        <fullName evidence="8">Cobalamin biosynthesis protein CobG</fullName>
    </submittedName>
</protein>
<dbReference type="Gene3D" id="3.30.413.10">
    <property type="entry name" value="Sulfite Reductase Hemoprotein, domain 1"/>
    <property type="match status" value="2"/>
</dbReference>
<dbReference type="Pfam" id="PF03460">
    <property type="entry name" value="NIR_SIR_ferr"/>
    <property type="match status" value="1"/>
</dbReference>
<keyword evidence="1" id="KW-0004">4Fe-4S</keyword>
<keyword evidence="3" id="KW-0479">Metal-binding</keyword>
<evidence type="ECO:0000256" key="2">
    <source>
        <dbReference type="ARBA" id="ARBA00022617"/>
    </source>
</evidence>